<evidence type="ECO:0000313" key="1">
    <source>
        <dbReference type="EMBL" id="GKV01183.1"/>
    </source>
</evidence>
<proteinExistence type="predicted"/>
<keyword evidence="2" id="KW-1185">Reference proteome</keyword>
<dbReference type="AlphaFoldDB" id="A0AAV5ISD9"/>
<protein>
    <submittedName>
        <fullName evidence="1">Uncharacterized protein</fullName>
    </submittedName>
</protein>
<accession>A0AAV5ISD9</accession>
<name>A0AAV5ISD9_9ROSI</name>
<dbReference type="EMBL" id="BPVZ01000016">
    <property type="protein sequence ID" value="GKV01183.1"/>
    <property type="molecule type" value="Genomic_DNA"/>
</dbReference>
<sequence length="33" mass="3992">MTTTSYLPQCYVSRTLTKVRFPNKPLMSFQYWC</sequence>
<reference evidence="1 2" key="1">
    <citation type="journal article" date="2021" name="Commun. Biol.">
        <title>The genome of Shorea leprosula (Dipterocarpaceae) highlights the ecological relevance of drought in aseasonal tropical rainforests.</title>
        <authorList>
            <person name="Ng K.K.S."/>
            <person name="Kobayashi M.J."/>
            <person name="Fawcett J.A."/>
            <person name="Hatakeyama M."/>
            <person name="Paape T."/>
            <person name="Ng C.H."/>
            <person name="Ang C.C."/>
            <person name="Tnah L.H."/>
            <person name="Lee C.T."/>
            <person name="Nishiyama T."/>
            <person name="Sese J."/>
            <person name="O'Brien M.J."/>
            <person name="Copetti D."/>
            <person name="Mohd Noor M.I."/>
            <person name="Ong R.C."/>
            <person name="Putra M."/>
            <person name="Sireger I.Z."/>
            <person name="Indrioko S."/>
            <person name="Kosugi Y."/>
            <person name="Izuno A."/>
            <person name="Isagi Y."/>
            <person name="Lee S.L."/>
            <person name="Shimizu K.K."/>
        </authorList>
    </citation>
    <scope>NUCLEOTIDE SEQUENCE [LARGE SCALE GENOMIC DNA]</scope>
    <source>
        <strain evidence="1">214</strain>
    </source>
</reference>
<organism evidence="1 2">
    <name type="scientific">Rubroshorea leprosula</name>
    <dbReference type="NCBI Taxonomy" id="152421"/>
    <lineage>
        <taxon>Eukaryota</taxon>
        <taxon>Viridiplantae</taxon>
        <taxon>Streptophyta</taxon>
        <taxon>Embryophyta</taxon>
        <taxon>Tracheophyta</taxon>
        <taxon>Spermatophyta</taxon>
        <taxon>Magnoliopsida</taxon>
        <taxon>eudicotyledons</taxon>
        <taxon>Gunneridae</taxon>
        <taxon>Pentapetalae</taxon>
        <taxon>rosids</taxon>
        <taxon>malvids</taxon>
        <taxon>Malvales</taxon>
        <taxon>Dipterocarpaceae</taxon>
        <taxon>Rubroshorea</taxon>
    </lineage>
</organism>
<dbReference type="Proteomes" id="UP001054252">
    <property type="component" value="Unassembled WGS sequence"/>
</dbReference>
<comment type="caution">
    <text evidence="1">The sequence shown here is derived from an EMBL/GenBank/DDBJ whole genome shotgun (WGS) entry which is preliminary data.</text>
</comment>
<evidence type="ECO:0000313" key="2">
    <source>
        <dbReference type="Proteomes" id="UP001054252"/>
    </source>
</evidence>
<gene>
    <name evidence="1" type="ORF">SLEP1_g13760</name>
</gene>